<proteinExistence type="predicted"/>
<protein>
    <recommendedName>
        <fullName evidence="3">DUF4249 domain-containing protein</fullName>
    </recommendedName>
</protein>
<dbReference type="EMBL" id="BAABGY010000005">
    <property type="protein sequence ID" value="GAA4323773.1"/>
    <property type="molecule type" value="Genomic_DNA"/>
</dbReference>
<evidence type="ECO:0008006" key="3">
    <source>
        <dbReference type="Google" id="ProtNLM"/>
    </source>
</evidence>
<reference evidence="2" key="1">
    <citation type="journal article" date="2019" name="Int. J. Syst. Evol. Microbiol.">
        <title>The Global Catalogue of Microorganisms (GCM) 10K type strain sequencing project: providing services to taxonomists for standard genome sequencing and annotation.</title>
        <authorList>
            <consortium name="The Broad Institute Genomics Platform"/>
            <consortium name="The Broad Institute Genome Sequencing Center for Infectious Disease"/>
            <person name="Wu L."/>
            <person name="Ma J."/>
        </authorList>
    </citation>
    <scope>NUCLEOTIDE SEQUENCE [LARGE SCALE GENOMIC DNA]</scope>
    <source>
        <strain evidence="2">JCM 17919</strain>
    </source>
</reference>
<name>A0ABP8GGR6_9BACT</name>
<organism evidence="1 2">
    <name type="scientific">Flaviaesturariibacter amylovorans</name>
    <dbReference type="NCBI Taxonomy" id="1084520"/>
    <lineage>
        <taxon>Bacteria</taxon>
        <taxon>Pseudomonadati</taxon>
        <taxon>Bacteroidota</taxon>
        <taxon>Chitinophagia</taxon>
        <taxon>Chitinophagales</taxon>
        <taxon>Chitinophagaceae</taxon>
        <taxon>Flaviaestuariibacter</taxon>
    </lineage>
</organism>
<comment type="caution">
    <text evidence="1">The sequence shown here is derived from an EMBL/GenBank/DDBJ whole genome shotgun (WGS) entry which is preliminary data.</text>
</comment>
<gene>
    <name evidence="1" type="ORF">GCM10023184_10740</name>
</gene>
<sequence length="252" mass="28221">MKVTLPSCCGLLLLLGACTDKKDEFVPETPAAYVQLAPGKYITYLLDSTVFVQSGRVQENHRYQEKHTVDAQVTDALSRPSWRIFRSLRDSAGTRAWEPAGTYLVTLTNGTLERIEDNMRTVRLATPVTAGTSWKGHRFLATEPYTLLYNFSNDDAPGFGDWDFTIASSGESVAIRGQVYENVATVNGVDESLNVPITIPTSFGYRSFLTEQWARGVGMIYQNYILWEYQPNPNGTPYRIGFGVERSIIDHN</sequence>
<dbReference type="PROSITE" id="PS51257">
    <property type="entry name" value="PROKAR_LIPOPROTEIN"/>
    <property type="match status" value="1"/>
</dbReference>
<dbReference type="RefSeq" id="WP_345254001.1">
    <property type="nucleotide sequence ID" value="NZ_BAABGY010000005.1"/>
</dbReference>
<evidence type="ECO:0000313" key="1">
    <source>
        <dbReference type="EMBL" id="GAA4323773.1"/>
    </source>
</evidence>
<keyword evidence="2" id="KW-1185">Reference proteome</keyword>
<dbReference type="Proteomes" id="UP001501725">
    <property type="component" value="Unassembled WGS sequence"/>
</dbReference>
<evidence type="ECO:0000313" key="2">
    <source>
        <dbReference type="Proteomes" id="UP001501725"/>
    </source>
</evidence>
<accession>A0ABP8GGR6</accession>